<dbReference type="EMBL" id="JAANER010000007">
    <property type="protein sequence ID" value="KAG9187913.1"/>
    <property type="molecule type" value="Genomic_DNA"/>
</dbReference>
<feature type="compositionally biased region" description="Basic and acidic residues" evidence="1">
    <location>
        <begin position="144"/>
        <end position="159"/>
    </location>
</feature>
<organism evidence="2 3">
    <name type="scientific">Alternaria panax</name>
    <dbReference type="NCBI Taxonomy" id="48097"/>
    <lineage>
        <taxon>Eukaryota</taxon>
        <taxon>Fungi</taxon>
        <taxon>Dikarya</taxon>
        <taxon>Ascomycota</taxon>
        <taxon>Pezizomycotina</taxon>
        <taxon>Dothideomycetes</taxon>
        <taxon>Pleosporomycetidae</taxon>
        <taxon>Pleosporales</taxon>
        <taxon>Pleosporineae</taxon>
        <taxon>Pleosporaceae</taxon>
        <taxon>Alternaria</taxon>
        <taxon>Alternaria sect. Panax</taxon>
    </lineage>
</organism>
<sequence length="174" mass="18066">MSELARYFLSCISAVRVEHPRIPVVGQPQGGLPQYAAQATGNTVPFLAIVTVAHATSCRNVALEPPTSPATHTTSALFTFFALYLTTLFSLDTWAAARGSPYRAPGNNSLYRPAATSPAPDSYQGGMHGRGNAGPGPASGPRGRGRDVGRVAQARDSRPPIKMGGTAACGACLI</sequence>
<keyword evidence="3" id="KW-1185">Reference proteome</keyword>
<protein>
    <submittedName>
        <fullName evidence="2">Uncharacterized protein</fullName>
    </submittedName>
</protein>
<evidence type="ECO:0000256" key="1">
    <source>
        <dbReference type="SAM" id="MobiDB-lite"/>
    </source>
</evidence>
<comment type="caution">
    <text evidence="2">The sequence shown here is derived from an EMBL/GenBank/DDBJ whole genome shotgun (WGS) entry which is preliminary data.</text>
</comment>
<evidence type="ECO:0000313" key="3">
    <source>
        <dbReference type="Proteomes" id="UP001199106"/>
    </source>
</evidence>
<evidence type="ECO:0000313" key="2">
    <source>
        <dbReference type="EMBL" id="KAG9187913.1"/>
    </source>
</evidence>
<dbReference type="AlphaFoldDB" id="A0AAD4FDJ5"/>
<dbReference type="Proteomes" id="UP001199106">
    <property type="component" value="Unassembled WGS sequence"/>
</dbReference>
<accession>A0AAD4FDJ5</accession>
<reference evidence="2" key="1">
    <citation type="submission" date="2021-07" db="EMBL/GenBank/DDBJ databases">
        <title>Genome Resource of American Ginseng Black Spot Pathogen Alternaria panax.</title>
        <authorList>
            <person name="Qiu C."/>
            <person name="Wang W."/>
            <person name="Liu Z."/>
        </authorList>
    </citation>
    <scope>NUCLEOTIDE SEQUENCE</scope>
    <source>
        <strain evidence="2">BNCC115425</strain>
    </source>
</reference>
<gene>
    <name evidence="2" type="ORF">G6011_05784</name>
</gene>
<name>A0AAD4FDJ5_9PLEO</name>
<proteinExistence type="predicted"/>
<feature type="region of interest" description="Disordered" evidence="1">
    <location>
        <begin position="105"/>
        <end position="162"/>
    </location>
</feature>